<gene>
    <name evidence="6" type="primary">cysL_5</name>
    <name evidence="6" type="ORF">RIdsm_05896</name>
</gene>
<evidence type="ECO:0000313" key="6">
    <source>
        <dbReference type="EMBL" id="QEW30050.1"/>
    </source>
</evidence>
<keyword evidence="2" id="KW-0805">Transcription regulation</keyword>
<geneLocation type="plasmid" evidence="7">
    <name>pridsm_03</name>
</geneLocation>
<comment type="similarity">
    <text evidence="1">Belongs to the LysR transcriptional regulatory family.</text>
</comment>
<dbReference type="Gene3D" id="1.10.10.10">
    <property type="entry name" value="Winged helix-like DNA-binding domain superfamily/Winged helix DNA-binding domain"/>
    <property type="match status" value="1"/>
</dbReference>
<dbReference type="InterPro" id="IPR005119">
    <property type="entry name" value="LysR_subst-bd"/>
</dbReference>
<organism evidence="6 7">
    <name type="scientific">Roseovarius indicus</name>
    <dbReference type="NCBI Taxonomy" id="540747"/>
    <lineage>
        <taxon>Bacteria</taxon>
        <taxon>Pseudomonadati</taxon>
        <taxon>Pseudomonadota</taxon>
        <taxon>Alphaproteobacteria</taxon>
        <taxon>Rhodobacterales</taxon>
        <taxon>Roseobacteraceae</taxon>
        <taxon>Roseovarius</taxon>
    </lineage>
</organism>
<feature type="domain" description="HTH lysR-type" evidence="5">
    <location>
        <begin position="2"/>
        <end position="59"/>
    </location>
</feature>
<dbReference type="RefSeq" id="WP_074940723.1">
    <property type="nucleotide sequence ID" value="NZ_CP031601.1"/>
</dbReference>
<dbReference type="SUPFAM" id="SSF53850">
    <property type="entry name" value="Periplasmic binding protein-like II"/>
    <property type="match status" value="1"/>
</dbReference>
<dbReference type="GO" id="GO:0003700">
    <property type="term" value="F:DNA-binding transcription factor activity"/>
    <property type="evidence" value="ECO:0007669"/>
    <property type="project" value="InterPro"/>
</dbReference>
<dbReference type="PROSITE" id="PS50931">
    <property type="entry name" value="HTH_LYSR"/>
    <property type="match status" value="1"/>
</dbReference>
<dbReference type="AlphaFoldDB" id="A0A5P3AMX8"/>
<protein>
    <submittedName>
        <fullName evidence="6">CysJI operon transcriptional activator</fullName>
    </submittedName>
</protein>
<dbReference type="InterPro" id="IPR000847">
    <property type="entry name" value="LysR_HTH_N"/>
</dbReference>
<evidence type="ECO:0000256" key="2">
    <source>
        <dbReference type="ARBA" id="ARBA00023015"/>
    </source>
</evidence>
<evidence type="ECO:0000256" key="3">
    <source>
        <dbReference type="ARBA" id="ARBA00023125"/>
    </source>
</evidence>
<dbReference type="PANTHER" id="PTHR30126">
    <property type="entry name" value="HTH-TYPE TRANSCRIPTIONAL REGULATOR"/>
    <property type="match status" value="1"/>
</dbReference>
<evidence type="ECO:0000313" key="7">
    <source>
        <dbReference type="Proteomes" id="UP000325785"/>
    </source>
</evidence>
<proteinExistence type="inferred from homology"/>
<dbReference type="InterPro" id="IPR036390">
    <property type="entry name" value="WH_DNA-bd_sf"/>
</dbReference>
<reference evidence="6 7" key="1">
    <citation type="submission" date="2018-08" db="EMBL/GenBank/DDBJ databases">
        <title>Genetic Globetrotter - A new plasmid hitch-hiking vast phylogenetic and geographic distances.</title>
        <authorList>
            <person name="Vollmers J."/>
            <person name="Petersen J."/>
        </authorList>
    </citation>
    <scope>NUCLEOTIDE SEQUENCE [LARGE SCALE GENOMIC DNA]</scope>
    <source>
        <strain evidence="6 7">DSM 26383</strain>
        <plasmid evidence="7">pridsm_03</plasmid>
    </source>
</reference>
<dbReference type="Proteomes" id="UP000325785">
    <property type="component" value="Plasmid pRIdsm_03"/>
</dbReference>
<keyword evidence="3" id="KW-0238">DNA-binding</keyword>
<dbReference type="FunFam" id="1.10.10.10:FF:000001">
    <property type="entry name" value="LysR family transcriptional regulator"/>
    <property type="match status" value="1"/>
</dbReference>
<keyword evidence="4" id="KW-0804">Transcription</keyword>
<dbReference type="Pfam" id="PF00126">
    <property type="entry name" value="HTH_1"/>
    <property type="match status" value="1"/>
</dbReference>
<dbReference type="EMBL" id="CP031601">
    <property type="protein sequence ID" value="QEW30050.1"/>
    <property type="molecule type" value="Genomic_DNA"/>
</dbReference>
<dbReference type="PRINTS" id="PR00039">
    <property type="entry name" value="HTHLYSR"/>
</dbReference>
<keyword evidence="6" id="KW-0614">Plasmid</keyword>
<dbReference type="SUPFAM" id="SSF46785">
    <property type="entry name" value="Winged helix' DNA-binding domain"/>
    <property type="match status" value="1"/>
</dbReference>
<accession>A0A5P3AMX8</accession>
<dbReference type="PANTHER" id="PTHR30126:SF39">
    <property type="entry name" value="HTH-TYPE TRANSCRIPTIONAL REGULATOR CYSL"/>
    <property type="match status" value="1"/>
</dbReference>
<dbReference type="Gene3D" id="3.40.190.290">
    <property type="match status" value="1"/>
</dbReference>
<dbReference type="KEGG" id="rid:RIdsm_05896"/>
<evidence type="ECO:0000256" key="4">
    <source>
        <dbReference type="ARBA" id="ARBA00023163"/>
    </source>
</evidence>
<dbReference type="Pfam" id="PF03466">
    <property type="entry name" value="LysR_substrate"/>
    <property type="match status" value="1"/>
</dbReference>
<dbReference type="GO" id="GO:0000976">
    <property type="term" value="F:transcription cis-regulatory region binding"/>
    <property type="evidence" value="ECO:0007669"/>
    <property type="project" value="TreeGrafter"/>
</dbReference>
<name>A0A5P3AMX8_9RHOB</name>
<evidence type="ECO:0000259" key="5">
    <source>
        <dbReference type="PROSITE" id="PS50931"/>
    </source>
</evidence>
<sequence length="287" mass="31377">MLNLSLVRSFVGLVEAGSFHGAATRLKIAQPTISQHLQKLEEDLGVPLIERSHAGSRPTRHGERFLPHARHLLKSAARAETIARDDSLIVGCSGNIASYYMAKAFKGFLDAEDWRGRWEITSAPNPRIAEMLLSREIDIAAMEWPLSHPDVAAERWRSAEMIVILPTDHPWAGRREITVEEFLTLEMIGGESGSGTGTLLRDVLGDRAGELRTRANVGSTEAVKQAVMSGLGASIILAEAVTHEIDTGALIGISIKGMAMKKTFFTARLKTIRDDEIATKLSRFLTG</sequence>
<dbReference type="InterPro" id="IPR036388">
    <property type="entry name" value="WH-like_DNA-bd_sf"/>
</dbReference>
<evidence type="ECO:0000256" key="1">
    <source>
        <dbReference type="ARBA" id="ARBA00009437"/>
    </source>
</evidence>
<dbReference type="OrthoDB" id="9798121at2"/>